<keyword evidence="3" id="KW-1185">Reference proteome</keyword>
<accession>A0ABZ2JVX3</accession>
<evidence type="ECO:0000313" key="2">
    <source>
        <dbReference type="EMBL" id="WXA90536.1"/>
    </source>
</evidence>
<dbReference type="Proteomes" id="UP001379533">
    <property type="component" value="Chromosome"/>
</dbReference>
<protein>
    <recommendedName>
        <fullName evidence="4">Lipoprotein</fullName>
    </recommendedName>
</protein>
<dbReference type="RefSeq" id="WP_394841150.1">
    <property type="nucleotide sequence ID" value="NZ_CP089982.1"/>
</dbReference>
<organism evidence="2 3">
    <name type="scientific">Pendulispora brunnea</name>
    <dbReference type="NCBI Taxonomy" id="2905690"/>
    <lineage>
        <taxon>Bacteria</taxon>
        <taxon>Pseudomonadati</taxon>
        <taxon>Myxococcota</taxon>
        <taxon>Myxococcia</taxon>
        <taxon>Myxococcales</taxon>
        <taxon>Sorangiineae</taxon>
        <taxon>Pendulisporaceae</taxon>
        <taxon>Pendulispora</taxon>
    </lineage>
</organism>
<evidence type="ECO:0000256" key="1">
    <source>
        <dbReference type="SAM" id="SignalP"/>
    </source>
</evidence>
<dbReference type="EMBL" id="CP089982">
    <property type="protein sequence ID" value="WXA90536.1"/>
    <property type="molecule type" value="Genomic_DNA"/>
</dbReference>
<sequence length="100" mass="10421">MQHILAFVAHARTIALVGVAALLAACGSVADENTGISECDSYVRALSRCAAAAGQDLASQRTGMARQTFIAAAKDKDDVAREKLAAQCRAAEAQLSRACR</sequence>
<feature type="signal peptide" evidence="1">
    <location>
        <begin position="1"/>
        <end position="30"/>
    </location>
</feature>
<keyword evidence="1" id="KW-0732">Signal</keyword>
<evidence type="ECO:0008006" key="4">
    <source>
        <dbReference type="Google" id="ProtNLM"/>
    </source>
</evidence>
<reference evidence="2 3" key="1">
    <citation type="submission" date="2021-12" db="EMBL/GenBank/DDBJ databases">
        <title>Discovery of the Pendulisporaceae a myxobacterial family with distinct sporulation behavior and unique specialized metabolism.</title>
        <authorList>
            <person name="Garcia R."/>
            <person name="Popoff A."/>
            <person name="Bader C.D."/>
            <person name="Loehr J."/>
            <person name="Walesch S."/>
            <person name="Walt C."/>
            <person name="Boldt J."/>
            <person name="Bunk B."/>
            <person name="Haeckl F.J.F.P.J."/>
            <person name="Gunesch A.P."/>
            <person name="Birkelbach J."/>
            <person name="Nuebel U."/>
            <person name="Pietschmann T."/>
            <person name="Bach T."/>
            <person name="Mueller R."/>
        </authorList>
    </citation>
    <scope>NUCLEOTIDE SEQUENCE [LARGE SCALE GENOMIC DNA]</scope>
    <source>
        <strain evidence="2 3">MSr12523</strain>
    </source>
</reference>
<name>A0ABZ2JVX3_9BACT</name>
<feature type="chain" id="PRO_5046488934" description="Lipoprotein" evidence="1">
    <location>
        <begin position="31"/>
        <end position="100"/>
    </location>
</feature>
<proteinExistence type="predicted"/>
<gene>
    <name evidence="2" type="ORF">LZC95_29280</name>
</gene>
<evidence type="ECO:0000313" key="3">
    <source>
        <dbReference type="Proteomes" id="UP001379533"/>
    </source>
</evidence>